<evidence type="ECO:0000256" key="6">
    <source>
        <dbReference type="ARBA" id="ARBA00037226"/>
    </source>
</evidence>
<reference evidence="12 13" key="2">
    <citation type="journal article" date="2014" name="J. Gen. Appl. Microbiol.">
        <title>The early diverging ascomycetous budding yeast Saitoella complicata has three histone deacetylases belonging to the Clr6, Hos2, and Rpd3 lineages.</title>
        <authorList>
            <person name="Nishida H."/>
            <person name="Matsumoto T."/>
            <person name="Kondo S."/>
            <person name="Hamamoto M."/>
            <person name="Yoshikawa H."/>
        </authorList>
    </citation>
    <scope>NUCLEOTIDE SEQUENCE [LARGE SCALE GENOMIC DNA]</scope>
    <source>
        <strain evidence="12 13">NRRL Y-17804</strain>
    </source>
</reference>
<evidence type="ECO:0000256" key="4">
    <source>
        <dbReference type="ARBA" id="ARBA00023128"/>
    </source>
</evidence>
<dbReference type="FunFam" id="3.30.160.20:FF:000022">
    <property type="entry name" value="28S ribosomal protein S5, mitochondrial"/>
    <property type="match status" value="1"/>
</dbReference>
<dbReference type="Pfam" id="PF03719">
    <property type="entry name" value="Ribosomal_S5_C"/>
    <property type="match status" value="1"/>
</dbReference>
<dbReference type="SUPFAM" id="SSF54768">
    <property type="entry name" value="dsRNA-binding domain-like"/>
    <property type="match status" value="1"/>
</dbReference>
<dbReference type="FunFam" id="3.30.230.10:FF:000041">
    <property type="entry name" value="37S ribosomal protein S5"/>
    <property type="match status" value="1"/>
</dbReference>
<reference evidence="12 13" key="1">
    <citation type="journal article" date="2011" name="J. Gen. Appl. Microbiol.">
        <title>Draft genome sequencing of the enigmatic yeast Saitoella complicata.</title>
        <authorList>
            <person name="Nishida H."/>
            <person name="Hamamoto M."/>
            <person name="Sugiyama J."/>
        </authorList>
    </citation>
    <scope>NUCLEOTIDE SEQUENCE [LARGE SCALE GENOMIC DNA]</scope>
    <source>
        <strain evidence="12 13">NRRL Y-17804</strain>
    </source>
</reference>
<dbReference type="InterPro" id="IPR000851">
    <property type="entry name" value="Ribosomal_uS5"/>
</dbReference>
<reference evidence="12 13" key="3">
    <citation type="journal article" date="2015" name="Genome Announc.">
        <title>Draft Genome Sequence of the Archiascomycetous Yeast Saitoella complicata.</title>
        <authorList>
            <person name="Yamauchi K."/>
            <person name="Kondo S."/>
            <person name="Hamamoto M."/>
            <person name="Takahashi Y."/>
            <person name="Ogura Y."/>
            <person name="Hayashi T."/>
            <person name="Nishida H."/>
        </authorList>
    </citation>
    <scope>NUCLEOTIDE SEQUENCE [LARGE SCALE GENOMIC DNA]</scope>
    <source>
        <strain evidence="12 13">NRRL Y-17804</strain>
    </source>
</reference>
<keyword evidence="3 8" id="KW-0689">Ribosomal protein</keyword>
<evidence type="ECO:0000256" key="5">
    <source>
        <dbReference type="ARBA" id="ARBA00023274"/>
    </source>
</evidence>
<dbReference type="STRING" id="698492.A0A0E9NJD6"/>
<evidence type="ECO:0000256" key="3">
    <source>
        <dbReference type="ARBA" id="ARBA00022980"/>
    </source>
</evidence>
<proteinExistence type="inferred from homology"/>
<feature type="domain" description="S5 DRBM" evidence="11">
    <location>
        <begin position="141"/>
        <end position="204"/>
    </location>
</feature>
<dbReference type="Proteomes" id="UP000033140">
    <property type="component" value="Unassembled WGS sequence"/>
</dbReference>
<evidence type="ECO:0000259" key="11">
    <source>
        <dbReference type="PROSITE" id="PS50881"/>
    </source>
</evidence>
<comment type="function">
    <text evidence="6">Component of the mitochondrial ribosome (mitoribosome), a dedicated translation machinery responsible for the synthesis of mitochondrial genome-encoded proteins, including at least some of the essential transmembrane subunits of the mitochondrial respiratory chain. The mitoribosomes are attached to the mitochondrial inner membrane and translation products are cotranslationally integrated into the membrane.</text>
</comment>
<dbReference type="GO" id="GO:0006412">
    <property type="term" value="P:translation"/>
    <property type="evidence" value="ECO:0007669"/>
    <property type="project" value="InterPro"/>
</dbReference>
<evidence type="ECO:0000256" key="10">
    <source>
        <dbReference type="SAM" id="MobiDB-lite"/>
    </source>
</evidence>
<dbReference type="InterPro" id="IPR013810">
    <property type="entry name" value="Ribosomal_uS5_N"/>
</dbReference>
<evidence type="ECO:0000256" key="2">
    <source>
        <dbReference type="ARBA" id="ARBA00008945"/>
    </source>
</evidence>
<comment type="subcellular location">
    <subcellularLocation>
        <location evidence="1">Mitochondrion</location>
    </subcellularLocation>
</comment>
<dbReference type="Gene3D" id="3.30.160.20">
    <property type="match status" value="1"/>
</dbReference>
<accession>A0A0E9NJD6</accession>
<keyword evidence="5 8" id="KW-0687">Ribonucleoprotein</keyword>
<organism evidence="12 13">
    <name type="scientific">Saitoella complicata (strain BCRC 22490 / CBS 7301 / JCM 7358 / NBRC 10748 / NRRL Y-17804)</name>
    <dbReference type="NCBI Taxonomy" id="698492"/>
    <lineage>
        <taxon>Eukaryota</taxon>
        <taxon>Fungi</taxon>
        <taxon>Dikarya</taxon>
        <taxon>Ascomycota</taxon>
        <taxon>Taphrinomycotina</taxon>
        <taxon>Taphrinomycotina incertae sedis</taxon>
        <taxon>Saitoella</taxon>
    </lineage>
</organism>
<dbReference type="PANTHER" id="PTHR48277:SF1">
    <property type="entry name" value="MITOCHONDRIAL RIBOSOMAL PROTEIN S5"/>
    <property type="match status" value="1"/>
</dbReference>
<comment type="caution">
    <text evidence="12">The sequence shown here is derived from an EMBL/GenBank/DDBJ whole genome shotgun (WGS) entry which is preliminary data.</text>
</comment>
<dbReference type="Gene3D" id="3.30.230.10">
    <property type="match status" value="1"/>
</dbReference>
<dbReference type="AlphaFoldDB" id="A0A0E9NJD6"/>
<evidence type="ECO:0000256" key="7">
    <source>
        <dbReference type="ARBA" id="ARBA00039335"/>
    </source>
</evidence>
<gene>
    <name evidence="12" type="ORF">G7K_3664-t1</name>
</gene>
<keyword evidence="13" id="KW-1185">Reference proteome</keyword>
<dbReference type="GO" id="GO:0003735">
    <property type="term" value="F:structural constituent of ribosome"/>
    <property type="evidence" value="ECO:0007669"/>
    <property type="project" value="UniProtKB-UniRule"/>
</dbReference>
<evidence type="ECO:0000256" key="8">
    <source>
        <dbReference type="PROSITE-ProRule" id="PRU00268"/>
    </source>
</evidence>
<dbReference type="SUPFAM" id="SSF54211">
    <property type="entry name" value="Ribosomal protein S5 domain 2-like"/>
    <property type="match status" value="1"/>
</dbReference>
<dbReference type="PROSITE" id="PS50881">
    <property type="entry name" value="S5_DSRBD"/>
    <property type="match status" value="1"/>
</dbReference>
<comment type="similarity">
    <text evidence="2 9">Belongs to the universal ribosomal protein uS5 family.</text>
</comment>
<dbReference type="GO" id="GO:0005763">
    <property type="term" value="C:mitochondrial small ribosomal subunit"/>
    <property type="evidence" value="ECO:0007669"/>
    <property type="project" value="UniProtKB-ARBA"/>
</dbReference>
<dbReference type="InterPro" id="IPR005324">
    <property type="entry name" value="Ribosomal_uS5_C"/>
</dbReference>
<name>A0A0E9NJD6_SAICN</name>
<evidence type="ECO:0000256" key="9">
    <source>
        <dbReference type="RuleBase" id="RU003823"/>
    </source>
</evidence>
<dbReference type="EMBL" id="BACD03000023">
    <property type="protein sequence ID" value="GAO49515.1"/>
    <property type="molecule type" value="Genomic_DNA"/>
</dbReference>
<dbReference type="InterPro" id="IPR014721">
    <property type="entry name" value="Ribsml_uS5_D2-typ_fold_subgr"/>
</dbReference>
<dbReference type="RefSeq" id="XP_019023246.1">
    <property type="nucleotide sequence ID" value="XM_019171324.1"/>
</dbReference>
<dbReference type="InterPro" id="IPR020568">
    <property type="entry name" value="Ribosomal_Su5_D2-typ_SF"/>
</dbReference>
<evidence type="ECO:0000256" key="1">
    <source>
        <dbReference type="ARBA" id="ARBA00004173"/>
    </source>
</evidence>
<dbReference type="PANTHER" id="PTHR48277">
    <property type="entry name" value="MITOCHONDRIAL RIBOSOMAL PROTEIN S5"/>
    <property type="match status" value="1"/>
</dbReference>
<evidence type="ECO:0000313" key="12">
    <source>
        <dbReference type="EMBL" id="GAO49515.1"/>
    </source>
</evidence>
<feature type="region of interest" description="Disordered" evidence="10">
    <location>
        <begin position="20"/>
        <end position="42"/>
    </location>
</feature>
<evidence type="ECO:0000313" key="13">
    <source>
        <dbReference type="Proteomes" id="UP000033140"/>
    </source>
</evidence>
<dbReference type="GO" id="GO:0003723">
    <property type="term" value="F:RNA binding"/>
    <property type="evidence" value="ECO:0007669"/>
    <property type="project" value="InterPro"/>
</dbReference>
<dbReference type="OrthoDB" id="309483at2759"/>
<sequence length="305" mass="33555">MSSSRKVLASLAGAARSFHTTAPARARVPRHRWKPKAPAPKPANNYDDLAAVITPAEIVNLPRRTTGISIPYFDDFKKLHPILDFPSKQVQEKAYAAGAIEATPDLPDVRPKLTQPKEGELTENALIAATGVTPDQIRSNFITKTLVLHRVVNQTKKGKISSMYALAVVGNGKGMVGYGEGKADEAALASQKATYAALKNMQYVPRYENRTIHGELKVKYHAVHLTLRPRPPGFGLRVNHYIYEICKAAGISDLGGKVMNRGSRNGMNVVKATFEALTNQKLPETLARQRGKKVMDVRKVYFSRT</sequence>
<protein>
    <recommendedName>
        <fullName evidence="7">Small ribosomal subunit protein uS5m</fullName>
    </recommendedName>
</protein>
<keyword evidence="4" id="KW-0496">Mitochondrion</keyword>
<dbReference type="Pfam" id="PF00333">
    <property type="entry name" value="Ribosomal_S5"/>
    <property type="match status" value="1"/>
</dbReference>